<organism evidence="2 3">
    <name type="scientific">Rhamnella rubrinervis</name>
    <dbReference type="NCBI Taxonomy" id="2594499"/>
    <lineage>
        <taxon>Eukaryota</taxon>
        <taxon>Viridiplantae</taxon>
        <taxon>Streptophyta</taxon>
        <taxon>Embryophyta</taxon>
        <taxon>Tracheophyta</taxon>
        <taxon>Spermatophyta</taxon>
        <taxon>Magnoliopsida</taxon>
        <taxon>eudicotyledons</taxon>
        <taxon>Gunneridae</taxon>
        <taxon>Pentapetalae</taxon>
        <taxon>rosids</taxon>
        <taxon>fabids</taxon>
        <taxon>Rosales</taxon>
        <taxon>Rhamnaceae</taxon>
        <taxon>rhamnoid group</taxon>
        <taxon>Rhamneae</taxon>
        <taxon>Rhamnella</taxon>
    </lineage>
</organism>
<feature type="compositionally biased region" description="Basic residues" evidence="1">
    <location>
        <begin position="78"/>
        <end position="87"/>
    </location>
</feature>
<evidence type="ECO:0000256" key="1">
    <source>
        <dbReference type="SAM" id="MobiDB-lite"/>
    </source>
</evidence>
<protein>
    <submittedName>
        <fullName evidence="2">Uncharacterized protein</fullName>
    </submittedName>
</protein>
<feature type="compositionally biased region" description="Basic and acidic residues" evidence="1">
    <location>
        <begin position="1"/>
        <end position="34"/>
    </location>
</feature>
<keyword evidence="3" id="KW-1185">Reference proteome</keyword>
<reference evidence="2" key="1">
    <citation type="submission" date="2020-03" db="EMBL/GenBank/DDBJ databases">
        <title>A high-quality chromosome-level genome assembly of a woody plant with both climbing and erect habits, Rhamnella rubrinervis.</title>
        <authorList>
            <person name="Lu Z."/>
            <person name="Yang Y."/>
            <person name="Zhu X."/>
            <person name="Sun Y."/>
        </authorList>
    </citation>
    <scope>NUCLEOTIDE SEQUENCE</scope>
    <source>
        <strain evidence="2">BYM</strain>
        <tissue evidence="2">Leaf</tissue>
    </source>
</reference>
<evidence type="ECO:0000313" key="2">
    <source>
        <dbReference type="EMBL" id="KAF3446059.1"/>
    </source>
</evidence>
<dbReference type="EMBL" id="VOIH02000005">
    <property type="protein sequence ID" value="KAF3446059.1"/>
    <property type="molecule type" value="Genomic_DNA"/>
</dbReference>
<feature type="region of interest" description="Disordered" evidence="1">
    <location>
        <begin position="1"/>
        <end position="36"/>
    </location>
</feature>
<feature type="region of interest" description="Disordered" evidence="1">
    <location>
        <begin position="78"/>
        <end position="108"/>
    </location>
</feature>
<sequence>MSNGEEVVRGRPKVEKDKELKPLDSTKSAGEDAGRAGWLMAPSQKYVYKKRHRRHPKNTNDMIGACAARIGSLRPTAKRRMVKRIWRSPREDEPMKEMPLGTKPTSPD</sequence>
<accession>A0A8K0MH21</accession>
<comment type="caution">
    <text evidence="2">The sequence shown here is derived from an EMBL/GenBank/DDBJ whole genome shotgun (WGS) entry which is preliminary data.</text>
</comment>
<proteinExistence type="predicted"/>
<gene>
    <name evidence="2" type="ORF">FNV43_RR11238</name>
</gene>
<dbReference type="Proteomes" id="UP000796880">
    <property type="component" value="Unassembled WGS sequence"/>
</dbReference>
<dbReference type="AlphaFoldDB" id="A0A8K0MH21"/>
<name>A0A8K0MH21_9ROSA</name>
<evidence type="ECO:0000313" key="3">
    <source>
        <dbReference type="Proteomes" id="UP000796880"/>
    </source>
</evidence>